<reference evidence="2 3" key="1">
    <citation type="submission" date="2020-04" db="EMBL/GenBank/DDBJ databases">
        <title>Novel Mycoplasma species detected in Phocoena phocoena (harbor porpoise) from the USA.</title>
        <authorList>
            <person name="Volokhov D.V."/>
        </authorList>
    </citation>
    <scope>NUCLEOTIDE SEQUENCE [LARGE SCALE GENOMIC DNA]</scope>
    <source>
        <strain evidence="2 3">C264-NAS</strain>
    </source>
</reference>
<dbReference type="RefSeq" id="WP_169580080.1">
    <property type="nucleotide sequence ID" value="NZ_CP051480.1"/>
</dbReference>
<dbReference type="AlphaFoldDB" id="A0A858U692"/>
<feature type="transmembrane region" description="Helical" evidence="1">
    <location>
        <begin position="144"/>
        <end position="164"/>
    </location>
</feature>
<dbReference type="Proteomes" id="UP000501728">
    <property type="component" value="Chromosome"/>
</dbReference>
<accession>A0A858U692</accession>
<feature type="transmembrane region" description="Helical" evidence="1">
    <location>
        <begin position="176"/>
        <end position="197"/>
    </location>
</feature>
<feature type="transmembrane region" description="Helical" evidence="1">
    <location>
        <begin position="108"/>
        <end position="132"/>
    </location>
</feature>
<dbReference type="EMBL" id="CP051480">
    <property type="protein sequence ID" value="QJG66256.1"/>
    <property type="molecule type" value="Genomic_DNA"/>
</dbReference>
<gene>
    <name evidence="2" type="ORF">HGG64_00815</name>
</gene>
<evidence type="ECO:0000256" key="1">
    <source>
        <dbReference type="SAM" id="Phobius"/>
    </source>
</evidence>
<keyword evidence="1" id="KW-0472">Membrane</keyword>
<keyword evidence="1" id="KW-1133">Transmembrane helix</keyword>
<keyword evidence="3" id="KW-1185">Reference proteome</keyword>
<sequence>MKFEQTMYKKMLNKRNPYYTAALVFGILLLLTNASILCYYFYAYGIQPLLEKYNNPEVRALMPKVNLYPDALAAMWKQAGSFTMLSNFILSFALIVFALHHKSQRVQYFYFFAVVNISITFLIYWTLIFFVLLQSGGWNNLGKALPSFILHAVNPAIGMIFLIIGRKEIALKTSDLWLTNVMGLVYFFFAMITFFMGSQLLPDKNDSEAYIKYNVVVYKFLNFIQPFFYTGRNLGVVIVLDILLFVMATSLPAGIAWFWKGVLRIKKHQVTLKINVEDQK</sequence>
<evidence type="ECO:0000313" key="2">
    <source>
        <dbReference type="EMBL" id="QJG66256.1"/>
    </source>
</evidence>
<dbReference type="KEGG" id="mphn:HGG64_00815"/>
<organism evidence="2 3">
    <name type="scientific">Mycoplasma phocoeninasale</name>
    <dbReference type="NCBI Taxonomy" id="2726117"/>
    <lineage>
        <taxon>Bacteria</taxon>
        <taxon>Bacillati</taxon>
        <taxon>Mycoplasmatota</taxon>
        <taxon>Mollicutes</taxon>
        <taxon>Mycoplasmataceae</taxon>
        <taxon>Mycoplasma</taxon>
    </lineage>
</organism>
<evidence type="ECO:0000313" key="3">
    <source>
        <dbReference type="Proteomes" id="UP000501728"/>
    </source>
</evidence>
<feature type="transmembrane region" description="Helical" evidence="1">
    <location>
        <begin position="21"/>
        <end position="42"/>
    </location>
</feature>
<feature type="transmembrane region" description="Helical" evidence="1">
    <location>
        <begin position="234"/>
        <end position="259"/>
    </location>
</feature>
<keyword evidence="1" id="KW-0812">Transmembrane</keyword>
<feature type="transmembrane region" description="Helical" evidence="1">
    <location>
        <begin position="79"/>
        <end position="99"/>
    </location>
</feature>
<protein>
    <submittedName>
        <fullName evidence="2">Uncharacterized protein</fullName>
    </submittedName>
</protein>
<proteinExistence type="predicted"/>
<dbReference type="NCBIfam" id="NF046009">
    <property type="entry name" value="MAGa3780_fam"/>
    <property type="match status" value="1"/>
</dbReference>
<name>A0A858U692_9MOLU</name>